<feature type="chain" id="PRO_5002998441" description="Excinuclease ABC subunit A" evidence="1">
    <location>
        <begin position="21"/>
        <end position="138"/>
    </location>
</feature>
<evidence type="ECO:0000256" key="1">
    <source>
        <dbReference type="SAM" id="SignalP"/>
    </source>
</evidence>
<proteinExistence type="predicted"/>
<dbReference type="STRING" id="667128.HMPREF0621_0664"/>
<evidence type="ECO:0008006" key="4">
    <source>
        <dbReference type="Google" id="ProtNLM"/>
    </source>
</evidence>
<dbReference type="AlphaFoldDB" id="C9PNT2"/>
<dbReference type="RefSeq" id="WP_005763518.1">
    <property type="nucleotide sequence ID" value="NZ_GG704811.1"/>
</dbReference>
<organism evidence="2 3">
    <name type="scientific">Pasteurella dagmatis ATCC 43325</name>
    <dbReference type="NCBI Taxonomy" id="667128"/>
    <lineage>
        <taxon>Bacteria</taxon>
        <taxon>Pseudomonadati</taxon>
        <taxon>Pseudomonadota</taxon>
        <taxon>Gammaproteobacteria</taxon>
        <taxon>Pasteurellales</taxon>
        <taxon>Pasteurellaceae</taxon>
        <taxon>Pasteurella</taxon>
    </lineage>
</organism>
<keyword evidence="1" id="KW-0732">Signal</keyword>
<reference evidence="2 3" key="1">
    <citation type="submission" date="2009-10" db="EMBL/GenBank/DDBJ databases">
        <authorList>
            <person name="Muzny D."/>
            <person name="Qin X."/>
            <person name="Deng J."/>
            <person name="Jiang H."/>
            <person name="Liu Y."/>
            <person name="Qu J."/>
            <person name="Song X.-Z."/>
            <person name="Zhang L."/>
            <person name="Thornton R."/>
            <person name="Coyle M."/>
            <person name="Francisco L."/>
            <person name="Jackson L."/>
            <person name="Javaid M."/>
            <person name="Korchina V."/>
            <person name="Kovar C."/>
            <person name="Mata R."/>
            <person name="Mathew T."/>
            <person name="Ngo R."/>
            <person name="Nguyen L."/>
            <person name="Nguyen N."/>
            <person name="Okwuonu G."/>
            <person name="Ongeri F."/>
            <person name="Pham C."/>
            <person name="Simmons D."/>
            <person name="Wilczek-Boney K."/>
            <person name="Hale W."/>
            <person name="Jakkamsetti A."/>
            <person name="Pham P."/>
            <person name="Ruth R."/>
            <person name="San Lucas F."/>
            <person name="Warren J."/>
            <person name="Zhang J."/>
            <person name="Zhao Z."/>
            <person name="Zhou C."/>
            <person name="Zhu D."/>
            <person name="Lee S."/>
            <person name="Bess C."/>
            <person name="Blankenburg K."/>
            <person name="Forbes L."/>
            <person name="Fu Q."/>
            <person name="Gubbala S."/>
            <person name="Hirani K."/>
            <person name="Jayaseelan J.C."/>
            <person name="Lara F."/>
            <person name="Munidasa M."/>
            <person name="Palculict T."/>
            <person name="Patil S."/>
            <person name="Pu L.-L."/>
            <person name="Saada N."/>
            <person name="Tang L."/>
            <person name="Weissenberger G."/>
            <person name="Zhu Y."/>
            <person name="Hemphill L."/>
            <person name="Shang Y."/>
            <person name="Youmans B."/>
            <person name="Ayvaz T."/>
            <person name="Ross M."/>
            <person name="Santibanez J."/>
            <person name="Aqrawi P."/>
            <person name="Gross S."/>
            <person name="Joshi V."/>
            <person name="Fowler G."/>
            <person name="Nazareth L."/>
            <person name="Reid J."/>
            <person name="Worley K."/>
            <person name="Petrosino J."/>
            <person name="Highlander S."/>
            <person name="Gibbs R."/>
        </authorList>
    </citation>
    <scope>NUCLEOTIDE SEQUENCE [LARGE SCALE GENOMIC DNA]</scope>
    <source>
        <strain evidence="2 3">ATCC 43325</strain>
    </source>
</reference>
<name>C9PNT2_9PAST</name>
<comment type="caution">
    <text evidence="2">The sequence shown here is derived from an EMBL/GenBank/DDBJ whole genome shotgun (WGS) entry which is preliminary data.</text>
</comment>
<dbReference type="HOGENOM" id="CLU_133131_0_0_6"/>
<accession>C9PNT2</accession>
<dbReference type="PROSITE" id="PS51257">
    <property type="entry name" value="PROKAR_LIPOPROTEIN"/>
    <property type="match status" value="1"/>
</dbReference>
<feature type="signal peptide" evidence="1">
    <location>
        <begin position="1"/>
        <end position="20"/>
    </location>
</feature>
<evidence type="ECO:0000313" key="3">
    <source>
        <dbReference type="Proteomes" id="UP000005519"/>
    </source>
</evidence>
<protein>
    <recommendedName>
        <fullName evidence="4">Excinuclease ABC subunit A</fullName>
    </recommendedName>
</protein>
<dbReference type="EMBL" id="ACZR01000006">
    <property type="protein sequence ID" value="EEX50723.1"/>
    <property type="molecule type" value="Genomic_DNA"/>
</dbReference>
<keyword evidence="3" id="KW-1185">Reference proteome</keyword>
<sequence>MKKLLLISAMIMLTACSARNDAMYLPIRDVVNSPEAKRHLEPKIKMAFASKLDGKVVEKNVTTSRSANAFGKDDIKACERAMLSALIHLQKKAIDLGVTKISNIQSNYKHQPYSSSTKYECHVGHFPANVALKADFVK</sequence>
<dbReference type="Proteomes" id="UP000005519">
    <property type="component" value="Unassembled WGS sequence"/>
</dbReference>
<dbReference type="OrthoDB" id="8161726at2"/>
<evidence type="ECO:0000313" key="2">
    <source>
        <dbReference type="EMBL" id="EEX50723.1"/>
    </source>
</evidence>
<gene>
    <name evidence="2" type="ORF">HMPREF0621_0664</name>
</gene>